<gene>
    <name evidence="1" type="ORF">GQ43DRAFT_195286</name>
</gene>
<organism evidence="1 2">
    <name type="scientific">Delitschia confertaspora ATCC 74209</name>
    <dbReference type="NCBI Taxonomy" id="1513339"/>
    <lineage>
        <taxon>Eukaryota</taxon>
        <taxon>Fungi</taxon>
        <taxon>Dikarya</taxon>
        <taxon>Ascomycota</taxon>
        <taxon>Pezizomycotina</taxon>
        <taxon>Dothideomycetes</taxon>
        <taxon>Pleosporomycetidae</taxon>
        <taxon>Pleosporales</taxon>
        <taxon>Delitschiaceae</taxon>
        <taxon>Delitschia</taxon>
    </lineage>
</organism>
<reference evidence="1" key="1">
    <citation type="journal article" date="2020" name="Stud. Mycol.">
        <title>101 Dothideomycetes genomes: a test case for predicting lifestyles and emergence of pathogens.</title>
        <authorList>
            <person name="Haridas S."/>
            <person name="Albert R."/>
            <person name="Binder M."/>
            <person name="Bloem J."/>
            <person name="Labutti K."/>
            <person name="Salamov A."/>
            <person name="Andreopoulos B."/>
            <person name="Baker S."/>
            <person name="Barry K."/>
            <person name="Bills G."/>
            <person name="Bluhm B."/>
            <person name="Cannon C."/>
            <person name="Castanera R."/>
            <person name="Culley D."/>
            <person name="Daum C."/>
            <person name="Ezra D."/>
            <person name="Gonzalez J."/>
            <person name="Henrissat B."/>
            <person name="Kuo A."/>
            <person name="Liang C."/>
            <person name="Lipzen A."/>
            <person name="Lutzoni F."/>
            <person name="Magnuson J."/>
            <person name="Mondo S."/>
            <person name="Nolan M."/>
            <person name="Ohm R."/>
            <person name="Pangilinan J."/>
            <person name="Park H.-J."/>
            <person name="Ramirez L."/>
            <person name="Alfaro M."/>
            <person name="Sun H."/>
            <person name="Tritt A."/>
            <person name="Yoshinaga Y."/>
            <person name="Zwiers L.-H."/>
            <person name="Turgeon B."/>
            <person name="Goodwin S."/>
            <person name="Spatafora J."/>
            <person name="Crous P."/>
            <person name="Grigoriev I."/>
        </authorList>
    </citation>
    <scope>NUCLEOTIDE SEQUENCE</scope>
    <source>
        <strain evidence="1">ATCC 74209</strain>
    </source>
</reference>
<protein>
    <submittedName>
        <fullName evidence="1">Uncharacterized protein</fullName>
    </submittedName>
</protein>
<proteinExistence type="predicted"/>
<dbReference type="EMBL" id="ML994209">
    <property type="protein sequence ID" value="KAF2197681.1"/>
    <property type="molecule type" value="Genomic_DNA"/>
</dbReference>
<accession>A0A9P4JGQ9</accession>
<sequence length="648" mass="73727">MFTQEDILEIVRLFPPERVIESDSLDDLPPLILSLSGEVFLTQKHVLHKFNQAVQSNASRIPVSSLSQELSVDHEVILKLVRASPELVFFSADSKRIITKMDRDALWTQVQNMSYKRPVELETFAKDNDISLQSLEASIPRPDSPPQWNAPRFETGPDNRRYIVSPMYLVEIQDKVRSLLDDALAKAEHRTIAPHDLPGTPPTWFILRQVQSHLRQSESESGWSVYNTTDSVECIPKESILRTRDEEIAQLLQGSIPCIDLQQFAERYPDLYPTVRDVENEFSNLSMPAEIEVMGPTAISRRWLEQFVKECLHSIYNYGYADITTKILEGFPFHCQGEVLTKMRQLLSGYQGAQILEIHFADKFALTKEHHKSMCSKIYSESRHQARRHWEGMNDGNEPDPKFQATEVIGPSDASEPGILLHAILKEVAKDAELEYLDEITSLEIKDEELFSQFWNDRVPARVSIYTQGLNSIDDPKLNGQLCELLCGYLLKELVPDTLTRARSQGLTRSRKTRKNMQKLEAKLKQGLVDLPKAVTAIEKFGKKQGVPELDNATLTDSKALLVNEMTRRMQKQSEGPVLFLTLVTVLLARQRPGVVYATGKFAPKLMKLLKQGMKSEDYEKLEKWKDLAKTGSLTAEDKERMKGMAGD</sequence>
<dbReference type="AlphaFoldDB" id="A0A9P4JGQ9"/>
<comment type="caution">
    <text evidence="1">The sequence shown here is derived from an EMBL/GenBank/DDBJ whole genome shotgun (WGS) entry which is preliminary data.</text>
</comment>
<dbReference type="Proteomes" id="UP000799536">
    <property type="component" value="Unassembled WGS sequence"/>
</dbReference>
<name>A0A9P4JGQ9_9PLEO</name>
<dbReference type="OrthoDB" id="3935714at2759"/>
<evidence type="ECO:0000313" key="1">
    <source>
        <dbReference type="EMBL" id="KAF2197681.1"/>
    </source>
</evidence>
<keyword evidence="2" id="KW-1185">Reference proteome</keyword>
<evidence type="ECO:0000313" key="2">
    <source>
        <dbReference type="Proteomes" id="UP000799536"/>
    </source>
</evidence>